<keyword evidence="2" id="KW-0460">Magnesium</keyword>
<dbReference type="EC" id="4.2.3.-" evidence="2"/>
<evidence type="ECO:0000256" key="3">
    <source>
        <dbReference type="SAM" id="MobiDB-lite"/>
    </source>
</evidence>
<reference evidence="4 5" key="1">
    <citation type="submission" date="2019-03" db="EMBL/GenBank/DDBJ databases">
        <title>Draft genome sequences of novel Actinobacteria.</title>
        <authorList>
            <person name="Sahin N."/>
            <person name="Ay H."/>
            <person name="Saygin H."/>
        </authorList>
    </citation>
    <scope>NUCLEOTIDE SEQUENCE [LARGE SCALE GENOMIC DNA]</scope>
    <source>
        <strain evidence="4 5">H3C3</strain>
    </source>
</reference>
<proteinExistence type="inferred from homology"/>
<evidence type="ECO:0000256" key="2">
    <source>
        <dbReference type="RuleBase" id="RU366034"/>
    </source>
</evidence>
<gene>
    <name evidence="4" type="ORF">E1298_19970</name>
</gene>
<evidence type="ECO:0000313" key="4">
    <source>
        <dbReference type="EMBL" id="TDD84413.1"/>
    </source>
</evidence>
<dbReference type="Pfam" id="PF19086">
    <property type="entry name" value="Terpene_syn_C_2"/>
    <property type="match status" value="1"/>
</dbReference>
<organism evidence="4 5">
    <name type="scientific">Actinomadura rubrisoli</name>
    <dbReference type="NCBI Taxonomy" id="2530368"/>
    <lineage>
        <taxon>Bacteria</taxon>
        <taxon>Bacillati</taxon>
        <taxon>Actinomycetota</taxon>
        <taxon>Actinomycetes</taxon>
        <taxon>Streptosporangiales</taxon>
        <taxon>Thermomonosporaceae</taxon>
        <taxon>Actinomadura</taxon>
    </lineage>
</organism>
<dbReference type="AlphaFoldDB" id="A0A4R5BGK6"/>
<protein>
    <recommendedName>
        <fullName evidence="2">Terpene synthase</fullName>
        <ecNumber evidence="2">4.2.3.-</ecNumber>
    </recommendedName>
</protein>
<keyword evidence="5" id="KW-1185">Reference proteome</keyword>
<comment type="caution">
    <text evidence="4">The sequence shown here is derived from an EMBL/GenBank/DDBJ whole genome shotgun (WGS) entry which is preliminary data.</text>
</comment>
<dbReference type="InterPro" id="IPR008949">
    <property type="entry name" value="Isoprenoid_synthase_dom_sf"/>
</dbReference>
<dbReference type="OrthoDB" id="3676909at2"/>
<dbReference type="InterPro" id="IPR034686">
    <property type="entry name" value="Terpene_cyclase-like_2"/>
</dbReference>
<dbReference type="PANTHER" id="PTHR35201:SF4">
    <property type="entry name" value="BETA-PINACENE SYNTHASE-RELATED"/>
    <property type="match status" value="1"/>
</dbReference>
<dbReference type="PANTHER" id="PTHR35201">
    <property type="entry name" value="TERPENE SYNTHASE"/>
    <property type="match status" value="1"/>
</dbReference>
<comment type="similarity">
    <text evidence="2">Belongs to the terpene synthase family.</text>
</comment>
<dbReference type="RefSeq" id="WP_131895417.1">
    <property type="nucleotide sequence ID" value="NZ_SMKU01000102.1"/>
</dbReference>
<dbReference type="Proteomes" id="UP000294513">
    <property type="component" value="Unassembled WGS sequence"/>
</dbReference>
<accession>A0A4R5BGK6</accession>
<comment type="cofactor">
    <cofactor evidence="2">
        <name>Mg(2+)</name>
        <dbReference type="ChEBI" id="CHEBI:18420"/>
    </cofactor>
</comment>
<dbReference type="GO" id="GO:0046872">
    <property type="term" value="F:metal ion binding"/>
    <property type="evidence" value="ECO:0007669"/>
    <property type="project" value="UniProtKB-KW"/>
</dbReference>
<dbReference type="SUPFAM" id="SSF48576">
    <property type="entry name" value="Terpenoid synthases"/>
    <property type="match status" value="1"/>
</dbReference>
<dbReference type="EMBL" id="SMKU01000102">
    <property type="protein sequence ID" value="TDD84413.1"/>
    <property type="molecule type" value="Genomic_DNA"/>
</dbReference>
<name>A0A4R5BGK6_9ACTN</name>
<evidence type="ECO:0000313" key="5">
    <source>
        <dbReference type="Proteomes" id="UP000294513"/>
    </source>
</evidence>
<keyword evidence="1 2" id="KW-0456">Lyase</keyword>
<dbReference type="Gene3D" id="1.10.600.10">
    <property type="entry name" value="Farnesyl Diphosphate Synthase"/>
    <property type="match status" value="1"/>
</dbReference>
<feature type="region of interest" description="Disordered" evidence="3">
    <location>
        <begin position="367"/>
        <end position="388"/>
    </location>
</feature>
<evidence type="ECO:0000256" key="1">
    <source>
        <dbReference type="ARBA" id="ARBA00023239"/>
    </source>
</evidence>
<keyword evidence="2" id="KW-0479">Metal-binding</keyword>
<sequence length="388" mass="44645">MAEHLADSLLRNRVEVPYEPNETAVAIGQRRPSMFLCPIAPPPPNPDMDRARAHTLEWVQEMGIITTDSALGKLDDQRHDFWSAVTFPTARGDIFDLQNDWVVWLAMYDDYNEVRDTSLRGTLAEDSTAVLYDAPAPITTDTNPLTRGLADLWRRTREYDMSPQWFKRLAKWMSYFIEMEKKEAEWRRDRTWLTLDRYLEYRMWIGCIPGLPYLDMLSHGAEPSERMMNTPEIRTLMRLTSDYSFLVNDVYGYDRDQGWGDHLNTVVILQHDRDHDLEAAIGETISMADAAMRSYMRVRGTVPTMHEEMDIPADERANTFLFVGALDNWCRAVFDYHLVSARYSQIPPKLDHHQAAWIAEQTGWSDRDGRGEIAGAGPSTYVGPGGTR</sequence>
<dbReference type="GO" id="GO:0010333">
    <property type="term" value="F:terpene synthase activity"/>
    <property type="evidence" value="ECO:0007669"/>
    <property type="project" value="InterPro"/>
</dbReference>